<keyword evidence="5" id="KW-1185">Reference proteome</keyword>
<name>A0A7R9BMG2_9CRUS</name>
<feature type="non-terminal residue" evidence="4">
    <location>
        <position position="205"/>
    </location>
</feature>
<dbReference type="InterPro" id="IPR003961">
    <property type="entry name" value="FN3_dom"/>
</dbReference>
<accession>A0A7R9BMG2</accession>
<sequence>KSDAKTCVLQVKYWRSVDPERSALYYLSRSTEPEALIVGLTPDTRYFVKVMAYNAAGPGPESERSEERTFKKAPQKPPTAVKVEAYDPTTVKVMWRYVTTSPDEEPLLGYKVLYWDADQDVESAHEVFVRLGEALEAYVRDLKPKKRYKLRVLAFSNGGYGTKSSPAWEFQMGTSTGGLLMKTHIPGIQKKRYSVYQWAAMRRIS</sequence>
<feature type="compositionally biased region" description="Basic and acidic residues" evidence="2">
    <location>
        <begin position="61"/>
        <end position="70"/>
    </location>
</feature>
<proteinExistence type="predicted"/>
<dbReference type="EMBL" id="OA883037">
    <property type="protein sequence ID" value="CAD7277759.1"/>
    <property type="molecule type" value="Genomic_DNA"/>
</dbReference>
<evidence type="ECO:0000313" key="4">
    <source>
        <dbReference type="EMBL" id="CAD7277759.1"/>
    </source>
</evidence>
<dbReference type="CDD" id="cd00063">
    <property type="entry name" value="FN3"/>
    <property type="match status" value="2"/>
</dbReference>
<dbReference type="Pfam" id="PF00041">
    <property type="entry name" value="fn3"/>
    <property type="match status" value="1"/>
</dbReference>
<gene>
    <name evidence="4" type="ORF">NMOB1V02_LOCUS5483</name>
</gene>
<evidence type="ECO:0000256" key="1">
    <source>
        <dbReference type="ARBA" id="ARBA00022737"/>
    </source>
</evidence>
<dbReference type="PANTHER" id="PTHR13817:SF166">
    <property type="entry name" value="NEURONAL IGCAM-RELATED"/>
    <property type="match status" value="1"/>
</dbReference>
<dbReference type="EMBL" id="CAJPEX010001000">
    <property type="protein sequence ID" value="CAG0917911.1"/>
    <property type="molecule type" value="Genomic_DNA"/>
</dbReference>
<dbReference type="Gene3D" id="2.60.40.10">
    <property type="entry name" value="Immunoglobulins"/>
    <property type="match status" value="2"/>
</dbReference>
<dbReference type="InterPro" id="IPR013783">
    <property type="entry name" value="Ig-like_fold"/>
</dbReference>
<feature type="region of interest" description="Disordered" evidence="2">
    <location>
        <begin position="57"/>
        <end position="76"/>
    </location>
</feature>
<evidence type="ECO:0000259" key="3">
    <source>
        <dbReference type="PROSITE" id="PS50853"/>
    </source>
</evidence>
<protein>
    <recommendedName>
        <fullName evidence="3">Fibronectin type-III domain-containing protein</fullName>
    </recommendedName>
</protein>
<dbReference type="PROSITE" id="PS50853">
    <property type="entry name" value="FN3"/>
    <property type="match status" value="2"/>
</dbReference>
<dbReference type="SMART" id="SM00060">
    <property type="entry name" value="FN3"/>
    <property type="match status" value="2"/>
</dbReference>
<evidence type="ECO:0000313" key="5">
    <source>
        <dbReference type="Proteomes" id="UP000678499"/>
    </source>
</evidence>
<dbReference type="AlphaFoldDB" id="A0A7R9BMG2"/>
<dbReference type="Proteomes" id="UP000678499">
    <property type="component" value="Unassembled WGS sequence"/>
</dbReference>
<dbReference type="SUPFAM" id="SSF49265">
    <property type="entry name" value="Fibronectin type III"/>
    <property type="match status" value="1"/>
</dbReference>
<dbReference type="InterPro" id="IPR050964">
    <property type="entry name" value="Striated_Muscle_Regulatory"/>
</dbReference>
<dbReference type="PANTHER" id="PTHR13817">
    <property type="entry name" value="TITIN"/>
    <property type="match status" value="1"/>
</dbReference>
<keyword evidence="1" id="KW-0677">Repeat</keyword>
<feature type="domain" description="Fibronectin type-III" evidence="3">
    <location>
        <begin position="77"/>
        <end position="177"/>
    </location>
</feature>
<dbReference type="InterPro" id="IPR036116">
    <property type="entry name" value="FN3_sf"/>
</dbReference>
<feature type="domain" description="Fibronectin type-III" evidence="3">
    <location>
        <begin position="1"/>
        <end position="73"/>
    </location>
</feature>
<organism evidence="4">
    <name type="scientific">Notodromas monacha</name>
    <dbReference type="NCBI Taxonomy" id="399045"/>
    <lineage>
        <taxon>Eukaryota</taxon>
        <taxon>Metazoa</taxon>
        <taxon>Ecdysozoa</taxon>
        <taxon>Arthropoda</taxon>
        <taxon>Crustacea</taxon>
        <taxon>Oligostraca</taxon>
        <taxon>Ostracoda</taxon>
        <taxon>Podocopa</taxon>
        <taxon>Podocopida</taxon>
        <taxon>Cypridocopina</taxon>
        <taxon>Cypridoidea</taxon>
        <taxon>Cyprididae</taxon>
        <taxon>Notodromas</taxon>
    </lineage>
</organism>
<reference evidence="4" key="1">
    <citation type="submission" date="2020-11" db="EMBL/GenBank/DDBJ databases">
        <authorList>
            <person name="Tran Van P."/>
        </authorList>
    </citation>
    <scope>NUCLEOTIDE SEQUENCE</scope>
</reference>
<evidence type="ECO:0000256" key="2">
    <source>
        <dbReference type="SAM" id="MobiDB-lite"/>
    </source>
</evidence>
<dbReference type="OrthoDB" id="7933032at2759"/>